<evidence type="ECO:0000313" key="1">
    <source>
        <dbReference type="EMBL" id="QNU65766.1"/>
    </source>
</evidence>
<reference evidence="1 2" key="1">
    <citation type="submission" date="2020-09" db="EMBL/GenBank/DDBJ databases">
        <title>Characterization and genome sequencing of Ruminiclostridium sp. nov. MA18.</title>
        <authorList>
            <person name="Rettenmaier R."/>
            <person name="Kowollik M.-L."/>
            <person name="Liebl W."/>
            <person name="Zverlov V."/>
        </authorList>
    </citation>
    <scope>NUCLEOTIDE SEQUENCE [LARGE SCALE GENOMIC DNA]</scope>
    <source>
        <strain evidence="1 2">MA18</strain>
    </source>
</reference>
<keyword evidence="2" id="KW-1185">Reference proteome</keyword>
<dbReference type="Proteomes" id="UP000306409">
    <property type="component" value="Chromosome"/>
</dbReference>
<dbReference type="KEGG" id="rher:EHE19_012710"/>
<protein>
    <submittedName>
        <fullName evidence="1">Uncharacterized protein</fullName>
    </submittedName>
</protein>
<proteinExistence type="predicted"/>
<dbReference type="EMBL" id="CP061336">
    <property type="protein sequence ID" value="QNU65766.1"/>
    <property type="molecule type" value="Genomic_DNA"/>
</dbReference>
<dbReference type="AlphaFoldDB" id="A0A7H1VK54"/>
<name>A0A7H1VK54_9FIRM</name>
<organism evidence="1 2">
    <name type="scientific">Ruminiclostridium herbifermentans</name>
    <dbReference type="NCBI Taxonomy" id="2488810"/>
    <lineage>
        <taxon>Bacteria</taxon>
        <taxon>Bacillati</taxon>
        <taxon>Bacillota</taxon>
        <taxon>Clostridia</taxon>
        <taxon>Eubacteriales</taxon>
        <taxon>Oscillospiraceae</taxon>
        <taxon>Ruminiclostridium</taxon>
    </lineage>
</organism>
<gene>
    <name evidence="1" type="ORF">EHE19_012710</name>
</gene>
<sequence>MAGVRNQLYKKDTTKLIELAIVADLPSNKQMWCCCVEPYTIKIWQKTISNL</sequence>
<accession>A0A7H1VK54</accession>
<evidence type="ECO:0000313" key="2">
    <source>
        <dbReference type="Proteomes" id="UP000306409"/>
    </source>
</evidence>